<protein>
    <recommendedName>
        <fullName evidence="5">Methyl-accepting transducer domain-containing protein</fullName>
    </recommendedName>
</protein>
<keyword evidence="4" id="KW-0812">Transmembrane</keyword>
<dbReference type="Proteomes" id="UP000229081">
    <property type="component" value="Chromosome"/>
</dbReference>
<evidence type="ECO:0000256" key="3">
    <source>
        <dbReference type="SAM" id="Coils"/>
    </source>
</evidence>
<dbReference type="OrthoDB" id="354287at2"/>
<keyword evidence="3" id="KW-0175">Coiled coil</keyword>
<evidence type="ECO:0000313" key="7">
    <source>
        <dbReference type="Proteomes" id="UP000229081"/>
    </source>
</evidence>
<dbReference type="SUPFAM" id="SSF58104">
    <property type="entry name" value="Methyl-accepting chemotaxis protein (MCP) signaling domain"/>
    <property type="match status" value="1"/>
</dbReference>
<gene>
    <name evidence="6" type="ORF">CVN68_00075</name>
</gene>
<organism evidence="6 7">
    <name type="scientific">Sphingomonas psychrotolerans</name>
    <dbReference type="NCBI Taxonomy" id="1327635"/>
    <lineage>
        <taxon>Bacteria</taxon>
        <taxon>Pseudomonadati</taxon>
        <taxon>Pseudomonadota</taxon>
        <taxon>Alphaproteobacteria</taxon>
        <taxon>Sphingomonadales</taxon>
        <taxon>Sphingomonadaceae</taxon>
        <taxon>Sphingomonas</taxon>
    </lineage>
</organism>
<feature type="coiled-coil region" evidence="3">
    <location>
        <begin position="212"/>
        <end position="241"/>
    </location>
</feature>
<dbReference type="PROSITE" id="PS50111">
    <property type="entry name" value="CHEMOTAXIS_TRANSDUC_2"/>
    <property type="match status" value="1"/>
</dbReference>
<feature type="transmembrane region" description="Helical" evidence="4">
    <location>
        <begin position="39"/>
        <end position="57"/>
    </location>
</feature>
<dbReference type="PANTHER" id="PTHR32089">
    <property type="entry name" value="METHYL-ACCEPTING CHEMOTAXIS PROTEIN MCPB"/>
    <property type="match status" value="1"/>
</dbReference>
<evidence type="ECO:0000256" key="1">
    <source>
        <dbReference type="ARBA" id="ARBA00023224"/>
    </source>
</evidence>
<keyword evidence="1 2" id="KW-0807">Transducer</keyword>
<proteinExistence type="predicted"/>
<dbReference type="Gene3D" id="1.10.287.950">
    <property type="entry name" value="Methyl-accepting chemotaxis protein"/>
    <property type="match status" value="1"/>
</dbReference>
<dbReference type="GO" id="GO:0016020">
    <property type="term" value="C:membrane"/>
    <property type="evidence" value="ECO:0007669"/>
    <property type="project" value="InterPro"/>
</dbReference>
<dbReference type="InterPro" id="IPR004089">
    <property type="entry name" value="MCPsignal_dom"/>
</dbReference>
<dbReference type="EMBL" id="CP024923">
    <property type="protein sequence ID" value="ATY30592.1"/>
    <property type="molecule type" value="Genomic_DNA"/>
</dbReference>
<feature type="domain" description="Methyl-accepting transducer" evidence="5">
    <location>
        <begin position="270"/>
        <end position="502"/>
    </location>
</feature>
<keyword evidence="7" id="KW-1185">Reference proteome</keyword>
<dbReference type="AlphaFoldDB" id="A0A2K8M9N4"/>
<name>A0A2K8M9N4_9SPHN</name>
<sequence>MTLAHRPFATGIAEAVYGRWVALPEDLVRAQIIAVSHGYSFTFAMSMIVTIAMMAMSSDTEHLVLRVAALVFHLGILGGFFVRYIRLHKHDWRVDTSRHAINMSLAQAGLAAFGWMVFLGACGMGANDHQLIVIVAVMAGVTAIGALRYAALPPASLTFLLTANLVSLVFAVLWSMPVGMMVFLGAFVLLLGRFVLQQANLVSSQFESGQARAKAEHERDLLRAEAQREEWQRHAADAEARTRMEAESRRARDGEVRRIAGQFEHIFVRSITDLAAAADQTRQSAASLVHSARASQDQVRGVVSHLGEADDGAAILLGESDNLGRSRAAVEASIAAQEQTTAHLHALSLAADDRFATLVGYTGSAGTIADLIADVAARTNLLALNASIEAARAGEAGRGFAVVAQEVKALASQTAAATKDIRCQLGQIDAAVGATASIVSEMRAGFARIGEVANAVEQAMAHQGGVIRSIQLYAGAAAALTSSLHGTATVAEHAADAAAGVTEELGSVTADLVEKTQLLMREMRSFIATLAA</sequence>
<evidence type="ECO:0000256" key="4">
    <source>
        <dbReference type="SAM" id="Phobius"/>
    </source>
</evidence>
<evidence type="ECO:0000259" key="5">
    <source>
        <dbReference type="PROSITE" id="PS50111"/>
    </source>
</evidence>
<feature type="transmembrane region" description="Helical" evidence="4">
    <location>
        <begin position="132"/>
        <end position="150"/>
    </location>
</feature>
<dbReference type="GO" id="GO:0007165">
    <property type="term" value="P:signal transduction"/>
    <property type="evidence" value="ECO:0007669"/>
    <property type="project" value="UniProtKB-KW"/>
</dbReference>
<keyword evidence="4" id="KW-1133">Transmembrane helix</keyword>
<dbReference type="Pfam" id="PF00015">
    <property type="entry name" value="MCPsignal"/>
    <property type="match status" value="1"/>
</dbReference>
<feature type="transmembrane region" description="Helical" evidence="4">
    <location>
        <begin position="105"/>
        <end position="126"/>
    </location>
</feature>
<reference evidence="6 7" key="1">
    <citation type="submission" date="2017-11" db="EMBL/GenBank/DDBJ databases">
        <title>Complete genome sequence of Sphingomonas sp. Strain Cra20, a psychrotolerant potential plant growth promoting rhizobacteria.</title>
        <authorList>
            <person name="Luo Y."/>
        </authorList>
    </citation>
    <scope>NUCLEOTIDE SEQUENCE [LARGE SCALE GENOMIC DNA]</scope>
    <source>
        <strain evidence="6 7">Cra20</strain>
    </source>
</reference>
<dbReference type="PANTHER" id="PTHR32089:SF112">
    <property type="entry name" value="LYSOZYME-LIKE PROTEIN-RELATED"/>
    <property type="match status" value="1"/>
</dbReference>
<keyword evidence="4" id="KW-0472">Membrane</keyword>
<dbReference type="KEGG" id="sphc:CVN68_00075"/>
<accession>A0A2K8M9N4</accession>
<evidence type="ECO:0000313" key="6">
    <source>
        <dbReference type="EMBL" id="ATY30592.1"/>
    </source>
</evidence>
<dbReference type="RefSeq" id="WP_100280407.1">
    <property type="nucleotide sequence ID" value="NZ_CP024923.1"/>
</dbReference>
<dbReference type="SMART" id="SM00283">
    <property type="entry name" value="MA"/>
    <property type="match status" value="1"/>
</dbReference>
<feature type="transmembrane region" description="Helical" evidence="4">
    <location>
        <begin position="63"/>
        <end position="85"/>
    </location>
</feature>
<evidence type="ECO:0000256" key="2">
    <source>
        <dbReference type="PROSITE-ProRule" id="PRU00284"/>
    </source>
</evidence>